<accession>A0A2R8CGU4</accession>
<reference evidence="3" key="1">
    <citation type="submission" date="2018-03" db="EMBL/GenBank/DDBJ databases">
        <authorList>
            <person name="Navarro De La Torre S."/>
        </authorList>
    </citation>
    <scope>NUCLEOTIDE SEQUENCE [LARGE SCALE GENOMIC DNA]</scope>
    <source>
        <strain evidence="3">EAod3</strain>
    </source>
</reference>
<gene>
    <name evidence="2" type="ORF">KSP9073_00127</name>
</gene>
<organism evidence="2 3">
    <name type="scientific">Kushneria phyllosphaerae</name>
    <dbReference type="NCBI Taxonomy" id="2100822"/>
    <lineage>
        <taxon>Bacteria</taxon>
        <taxon>Pseudomonadati</taxon>
        <taxon>Pseudomonadota</taxon>
        <taxon>Gammaproteobacteria</taxon>
        <taxon>Oceanospirillales</taxon>
        <taxon>Halomonadaceae</taxon>
        <taxon>Kushneria</taxon>
    </lineage>
</organism>
<dbReference type="RefSeq" id="WP_108841030.1">
    <property type="nucleotide sequence ID" value="NZ_ONZI01000001.1"/>
</dbReference>
<dbReference type="Pfam" id="PF09413">
    <property type="entry name" value="DUF2007"/>
    <property type="match status" value="1"/>
</dbReference>
<keyword evidence="3" id="KW-1185">Reference proteome</keyword>
<name>A0A2R8CGU4_9GAMM</name>
<dbReference type="InterPro" id="IPR011322">
    <property type="entry name" value="N-reg_PII-like_a/b"/>
</dbReference>
<sequence>MATGSLATLVRFTYPFEAHLFKGLLESRGLAAFMADEHLITMQWMWEIALDGVKVQVMAHEFDEAQEVLTDYRQHRLAMSSFDFEASPPRSRVHFYGWRALVITCWATTGVVFPLPSSKGRT</sequence>
<evidence type="ECO:0000259" key="1">
    <source>
        <dbReference type="Pfam" id="PF09413"/>
    </source>
</evidence>
<dbReference type="Gene3D" id="3.30.70.790">
    <property type="entry name" value="UreE, C-terminal domain"/>
    <property type="match status" value="1"/>
</dbReference>
<proteinExistence type="predicted"/>
<protein>
    <recommendedName>
        <fullName evidence="1">DUF2007 domain-containing protein</fullName>
    </recommendedName>
</protein>
<dbReference type="EMBL" id="ONZI01000001">
    <property type="protein sequence ID" value="SPJ32127.1"/>
    <property type="molecule type" value="Genomic_DNA"/>
</dbReference>
<dbReference type="OrthoDB" id="8480302at2"/>
<dbReference type="SUPFAM" id="SSF54913">
    <property type="entry name" value="GlnB-like"/>
    <property type="match status" value="1"/>
</dbReference>
<dbReference type="Proteomes" id="UP000244934">
    <property type="component" value="Unassembled WGS sequence"/>
</dbReference>
<feature type="domain" description="DUF2007" evidence="1">
    <location>
        <begin position="7"/>
        <end position="72"/>
    </location>
</feature>
<dbReference type="AlphaFoldDB" id="A0A2R8CGU4"/>
<dbReference type="InterPro" id="IPR018551">
    <property type="entry name" value="DUF2007"/>
</dbReference>
<evidence type="ECO:0000313" key="3">
    <source>
        <dbReference type="Proteomes" id="UP000244934"/>
    </source>
</evidence>
<evidence type="ECO:0000313" key="2">
    <source>
        <dbReference type="EMBL" id="SPJ32127.1"/>
    </source>
</evidence>